<proteinExistence type="predicted"/>
<evidence type="ECO:0000313" key="2">
    <source>
        <dbReference type="Proteomes" id="UP000199476"/>
    </source>
</evidence>
<dbReference type="STRING" id="321763.SAMN04488692_10722"/>
<protein>
    <submittedName>
        <fullName evidence="1">Uncharacterized protein</fullName>
    </submittedName>
</protein>
<dbReference type="OrthoDB" id="2112607at2"/>
<gene>
    <name evidence="1" type="ORF">SAMN04488692_10722</name>
</gene>
<sequence length="97" mass="10956">MELYLNAGEPGEFPEILEEVSLKEHNSVTLKKDFLALKPNFNLHHRLRGSLAMDLSVGYLFTHDLGRGWEIGNESVKSDPISNLRGPELGLQLTYTF</sequence>
<name>A0A1G9LV65_9FIRM</name>
<accession>A0A1G9LV65</accession>
<keyword evidence="2" id="KW-1185">Reference proteome</keyword>
<reference evidence="1 2" key="1">
    <citation type="submission" date="2016-10" db="EMBL/GenBank/DDBJ databases">
        <authorList>
            <person name="de Groot N.N."/>
        </authorList>
    </citation>
    <scope>NUCLEOTIDE SEQUENCE [LARGE SCALE GENOMIC DNA]</scope>
    <source>
        <strain evidence="1 2">SLAS-1</strain>
    </source>
</reference>
<dbReference type="EMBL" id="FNGO01000007">
    <property type="protein sequence ID" value="SDL65920.1"/>
    <property type="molecule type" value="Genomic_DNA"/>
</dbReference>
<organism evidence="1 2">
    <name type="scientific">Halarsenatibacter silvermanii</name>
    <dbReference type="NCBI Taxonomy" id="321763"/>
    <lineage>
        <taxon>Bacteria</taxon>
        <taxon>Bacillati</taxon>
        <taxon>Bacillota</taxon>
        <taxon>Clostridia</taxon>
        <taxon>Halanaerobiales</taxon>
        <taxon>Halarsenatibacteraceae</taxon>
        <taxon>Halarsenatibacter</taxon>
    </lineage>
</organism>
<dbReference type="RefSeq" id="WP_089759296.1">
    <property type="nucleotide sequence ID" value="NZ_FNGO01000007.1"/>
</dbReference>
<dbReference type="Proteomes" id="UP000199476">
    <property type="component" value="Unassembled WGS sequence"/>
</dbReference>
<evidence type="ECO:0000313" key="1">
    <source>
        <dbReference type="EMBL" id="SDL65920.1"/>
    </source>
</evidence>
<dbReference type="AlphaFoldDB" id="A0A1G9LV65"/>